<dbReference type="PANTHER" id="PTHR38730:SF1">
    <property type="entry name" value="SLL7028 PROTEIN"/>
    <property type="match status" value="1"/>
</dbReference>
<name>A0A512RPR2_9BACT</name>
<evidence type="ECO:0000313" key="4">
    <source>
        <dbReference type="EMBL" id="GEP97685.1"/>
    </source>
</evidence>
<dbReference type="EMBL" id="BKAU01000005">
    <property type="protein sequence ID" value="GEP97685.1"/>
    <property type="molecule type" value="Genomic_DNA"/>
</dbReference>
<reference evidence="4 5" key="1">
    <citation type="submission" date="2019-07" db="EMBL/GenBank/DDBJ databases">
        <title>Whole genome shotgun sequence of Chitinophaga cymbidii NBRC 109752.</title>
        <authorList>
            <person name="Hosoyama A."/>
            <person name="Uohara A."/>
            <person name="Ohji S."/>
            <person name="Ichikawa N."/>
        </authorList>
    </citation>
    <scope>NUCLEOTIDE SEQUENCE [LARGE SCALE GENOMIC DNA]</scope>
    <source>
        <strain evidence="4 5">NBRC 109752</strain>
    </source>
</reference>
<comment type="caution">
    <text evidence="4">The sequence shown here is derived from an EMBL/GenBank/DDBJ whole genome shotgun (WGS) entry which is preliminary data.</text>
</comment>
<dbReference type="InterPro" id="IPR018698">
    <property type="entry name" value="VWA-like_dom"/>
</dbReference>
<protein>
    <submittedName>
        <fullName evidence="4">Hydrolase</fullName>
    </submittedName>
</protein>
<organism evidence="4 5">
    <name type="scientific">Chitinophaga cymbidii</name>
    <dbReference type="NCBI Taxonomy" id="1096750"/>
    <lineage>
        <taxon>Bacteria</taxon>
        <taxon>Pseudomonadati</taxon>
        <taxon>Bacteroidota</taxon>
        <taxon>Chitinophagia</taxon>
        <taxon>Chitinophagales</taxon>
        <taxon>Chitinophagaceae</taxon>
        <taxon>Chitinophaga</taxon>
    </lineage>
</organism>
<dbReference type="AlphaFoldDB" id="A0A512RPR2"/>
<feature type="domain" description="Putative metallopeptidase" evidence="3">
    <location>
        <begin position="6"/>
        <end position="242"/>
    </location>
</feature>
<gene>
    <name evidence="4" type="ORF">CCY01nite_39450</name>
</gene>
<proteinExistence type="predicted"/>
<dbReference type="GO" id="GO:0016787">
    <property type="term" value="F:hydrolase activity"/>
    <property type="evidence" value="ECO:0007669"/>
    <property type="project" value="UniProtKB-KW"/>
</dbReference>
<sequence>MKAADKILKAKVQLILEQPFFATLALLLQYEPDPNIKTASTNGETLTYNPGYVDELTIDETKGLIAHEVFHMAMLHHTRRDNRDVKAWNRATDYAINPMLAASGFALPAGYLSDDRYLNKSAEQIYQLLPASDEKSDTGDHASNTGNKNENGIGEVADAPPGKDTTEIEANMKQTLAQAALIAKRQGKLPAHLERLVTEMLQPRINWQEVLARFIAELSRNDYTWSKPAPRYLHMDLYLPALESTETGKIILIADTSASVDEVLINQFAAEVQAIAHTFNIPLQIIYVDAAVQDIQNIDTDEPVQLKPSGGGGTDFRPGFLYIEQHDLQPKAVVYLTDGDCSRFPSPPDYQVLWAQFGDDVDFQPPFGETIQII</sequence>
<feature type="domain" description="VWA-like" evidence="2">
    <location>
        <begin position="250"/>
        <end position="373"/>
    </location>
</feature>
<evidence type="ECO:0000256" key="1">
    <source>
        <dbReference type="SAM" id="MobiDB-lite"/>
    </source>
</evidence>
<dbReference type="InterPro" id="IPR025154">
    <property type="entry name" value="Put_metallopeptidase_dom"/>
</dbReference>
<evidence type="ECO:0000259" key="3">
    <source>
        <dbReference type="Pfam" id="PF13203"/>
    </source>
</evidence>
<keyword evidence="5" id="KW-1185">Reference proteome</keyword>
<dbReference type="Proteomes" id="UP000321436">
    <property type="component" value="Unassembled WGS sequence"/>
</dbReference>
<accession>A0A512RPR2</accession>
<keyword evidence="4" id="KW-0378">Hydrolase</keyword>
<feature type="region of interest" description="Disordered" evidence="1">
    <location>
        <begin position="130"/>
        <end position="163"/>
    </location>
</feature>
<evidence type="ECO:0000259" key="2">
    <source>
        <dbReference type="Pfam" id="PF09967"/>
    </source>
</evidence>
<dbReference type="Pfam" id="PF09967">
    <property type="entry name" value="DUF2201"/>
    <property type="match status" value="1"/>
</dbReference>
<dbReference type="RefSeq" id="WP_186831173.1">
    <property type="nucleotide sequence ID" value="NZ_BKAU01000005.1"/>
</dbReference>
<dbReference type="Pfam" id="PF13203">
    <property type="entry name" value="DUF2201_N"/>
    <property type="match status" value="1"/>
</dbReference>
<feature type="compositionally biased region" description="Polar residues" evidence="1">
    <location>
        <begin position="141"/>
        <end position="150"/>
    </location>
</feature>
<evidence type="ECO:0000313" key="5">
    <source>
        <dbReference type="Proteomes" id="UP000321436"/>
    </source>
</evidence>
<dbReference type="PANTHER" id="PTHR38730">
    <property type="entry name" value="SLL7028 PROTEIN"/>
    <property type="match status" value="1"/>
</dbReference>